<keyword evidence="5" id="KW-0472">Membrane</keyword>
<dbReference type="CDD" id="cd02979">
    <property type="entry name" value="PHOX_C"/>
    <property type="match status" value="1"/>
</dbReference>
<feature type="domain" description="FAD-binding" evidence="6">
    <location>
        <begin position="12"/>
        <end position="384"/>
    </location>
</feature>
<dbReference type="GO" id="GO:0016709">
    <property type="term" value="F:oxidoreductase activity, acting on paired donors, with incorporation or reduction of molecular oxygen, NAD(P)H as one donor, and incorporation of one atom of oxygen"/>
    <property type="evidence" value="ECO:0007669"/>
    <property type="project" value="UniProtKB-ARBA"/>
</dbReference>
<dbReference type="InterPro" id="IPR012941">
    <property type="entry name" value="Phe_hydrox_C_dim_dom"/>
</dbReference>
<evidence type="ECO:0000259" key="7">
    <source>
        <dbReference type="Pfam" id="PF07976"/>
    </source>
</evidence>
<dbReference type="Gene3D" id="3.30.9.10">
    <property type="entry name" value="D-Amino Acid Oxidase, subunit A, domain 2"/>
    <property type="match status" value="1"/>
</dbReference>
<evidence type="ECO:0000313" key="9">
    <source>
        <dbReference type="Proteomes" id="UP001172673"/>
    </source>
</evidence>
<protein>
    <recommendedName>
        <fullName evidence="10">Phenol 2-monooxygenase</fullName>
    </recommendedName>
</protein>
<dbReference type="SUPFAM" id="SSF54373">
    <property type="entry name" value="FAD-linked reductases, C-terminal domain"/>
    <property type="match status" value="1"/>
</dbReference>
<evidence type="ECO:0000256" key="4">
    <source>
        <dbReference type="ARBA" id="ARBA00023002"/>
    </source>
</evidence>
<keyword evidence="5" id="KW-0812">Transmembrane</keyword>
<organism evidence="8 9">
    <name type="scientific">Cladophialophora chaetospira</name>
    <dbReference type="NCBI Taxonomy" id="386627"/>
    <lineage>
        <taxon>Eukaryota</taxon>
        <taxon>Fungi</taxon>
        <taxon>Dikarya</taxon>
        <taxon>Ascomycota</taxon>
        <taxon>Pezizomycotina</taxon>
        <taxon>Eurotiomycetes</taxon>
        <taxon>Chaetothyriomycetidae</taxon>
        <taxon>Chaetothyriales</taxon>
        <taxon>Herpotrichiellaceae</taxon>
        <taxon>Cladophialophora</taxon>
    </lineage>
</organism>
<dbReference type="Pfam" id="PF07976">
    <property type="entry name" value="Phe_hydrox_dim"/>
    <property type="match status" value="1"/>
</dbReference>
<keyword evidence="4" id="KW-0560">Oxidoreductase</keyword>
<comment type="similarity">
    <text evidence="1">Belongs to the PheA/TfdB FAD monooxygenase family.</text>
</comment>
<dbReference type="Proteomes" id="UP001172673">
    <property type="component" value="Unassembled WGS sequence"/>
</dbReference>
<dbReference type="InterPro" id="IPR036188">
    <property type="entry name" value="FAD/NAD-bd_sf"/>
</dbReference>
<dbReference type="Gene3D" id="3.50.50.60">
    <property type="entry name" value="FAD/NAD(P)-binding domain"/>
    <property type="match status" value="1"/>
</dbReference>
<keyword evidence="3" id="KW-0274">FAD</keyword>
<evidence type="ECO:0000313" key="8">
    <source>
        <dbReference type="EMBL" id="KAJ9603386.1"/>
    </source>
</evidence>
<dbReference type="SUPFAM" id="SSF52833">
    <property type="entry name" value="Thioredoxin-like"/>
    <property type="match status" value="1"/>
</dbReference>
<feature type="domain" description="Phenol hydroxylase-like C-terminal dimerisation" evidence="7">
    <location>
        <begin position="425"/>
        <end position="619"/>
    </location>
</feature>
<sequence length="629" mass="70171">MSQPQPDAELLDVLIVGSGSAGLTAALWLAIYNAQHKTHPSSPPANIKYRVLERRDAPMAIGQADGIQCRTVEIFESLDLSEDLLREAYHVLEVAFWSPDPNGGEDGRRGIVRSNRAADTAKGLSHQPHLILNQARVNGLLLEKMRKLGGQEVEYGWTVKSVSVDEEMAERDPQSHPCTVVAVQDSGEEKVFKAKYVLGCDGAHSIVRKSLGYTMLGDTTDAVWGVMDIYPQTNFPDIRRKVTVHSDSGSLLVIPREGGSLTRFYIEFPSGTNVKEVKLEDLHKKAKQTFHPYQMDFADTFWWSCYSIGQRLADKFTKANRVFLTGDAFHTHSPKAGQGMNVSLQDGFNIGWKLGHVLTGQAGPELLKTYTVERGKTAADLIDFDRYFMKLFASNKAGSEKKITPEEFREGFIKSGRYTAGLTSKYEDSSVTSSAASTQDLAKEIVVGMRLPSAQVVRFCDVKATQLVRALKADGRWRVIFFAGKIGKPETLPRLERIAKYMDSPAGPVRKFCSSSVDVDSFIEPIVVLSGERMRLEQEQLPKYFWPVTGRWRMRDLHKVFVDDEHYNSGHGHAYEKFGVDPENGATVIVRPDQYVSKVLGIDDLEGIGHFFNQFCISKQENGLQNGHI</sequence>
<dbReference type="InterPro" id="IPR036249">
    <property type="entry name" value="Thioredoxin-like_sf"/>
</dbReference>
<dbReference type="PANTHER" id="PTHR43004:SF10">
    <property type="entry name" value="2-MONOOXYGENASE, PUTATIVE (AFU_ORTHOLOGUE AFUA_6G11480)-RELATED"/>
    <property type="match status" value="1"/>
</dbReference>
<name>A0AA38WYA5_9EURO</name>
<dbReference type="SUPFAM" id="SSF51905">
    <property type="entry name" value="FAD/NAD(P)-binding domain"/>
    <property type="match status" value="1"/>
</dbReference>
<reference evidence="8" key="1">
    <citation type="submission" date="2022-10" db="EMBL/GenBank/DDBJ databases">
        <title>Culturing micro-colonial fungi from biological soil crusts in the Mojave desert and describing Neophaeococcomyces mojavensis, and introducing the new genera and species Taxawa tesnikishii.</title>
        <authorList>
            <person name="Kurbessoian T."/>
            <person name="Stajich J.E."/>
        </authorList>
    </citation>
    <scope>NUCLEOTIDE SEQUENCE</scope>
    <source>
        <strain evidence="8">TK_41</strain>
    </source>
</reference>
<dbReference type="PANTHER" id="PTHR43004">
    <property type="entry name" value="TRK SYSTEM POTASSIUM UPTAKE PROTEIN"/>
    <property type="match status" value="1"/>
</dbReference>
<evidence type="ECO:0000256" key="1">
    <source>
        <dbReference type="ARBA" id="ARBA00007801"/>
    </source>
</evidence>
<evidence type="ECO:0008006" key="10">
    <source>
        <dbReference type="Google" id="ProtNLM"/>
    </source>
</evidence>
<proteinExistence type="inferred from homology"/>
<dbReference type="AlphaFoldDB" id="A0AA38WYA5"/>
<evidence type="ECO:0000259" key="6">
    <source>
        <dbReference type="Pfam" id="PF01494"/>
    </source>
</evidence>
<dbReference type="NCBIfam" id="NF006144">
    <property type="entry name" value="PRK08294.1"/>
    <property type="match status" value="1"/>
</dbReference>
<keyword evidence="9" id="KW-1185">Reference proteome</keyword>
<accession>A0AA38WYA5</accession>
<dbReference type="PRINTS" id="PR00420">
    <property type="entry name" value="RNGMNOXGNASE"/>
</dbReference>
<evidence type="ECO:0000256" key="5">
    <source>
        <dbReference type="SAM" id="Phobius"/>
    </source>
</evidence>
<dbReference type="Gene3D" id="3.40.30.20">
    <property type="match status" value="1"/>
</dbReference>
<evidence type="ECO:0000256" key="2">
    <source>
        <dbReference type="ARBA" id="ARBA00022630"/>
    </source>
</evidence>
<dbReference type="InterPro" id="IPR050641">
    <property type="entry name" value="RIFMO-like"/>
</dbReference>
<keyword evidence="2" id="KW-0285">Flavoprotein</keyword>
<gene>
    <name evidence="8" type="ORF">H2200_012164</name>
</gene>
<comment type="caution">
    <text evidence="8">The sequence shown here is derived from an EMBL/GenBank/DDBJ whole genome shotgun (WGS) entry which is preliminary data.</text>
</comment>
<dbReference type="InterPro" id="IPR002938">
    <property type="entry name" value="FAD-bd"/>
</dbReference>
<dbReference type="Pfam" id="PF01494">
    <property type="entry name" value="FAD_binding_3"/>
    <property type="match status" value="1"/>
</dbReference>
<feature type="transmembrane region" description="Helical" evidence="5">
    <location>
        <begin position="12"/>
        <end position="32"/>
    </location>
</feature>
<evidence type="ECO:0000256" key="3">
    <source>
        <dbReference type="ARBA" id="ARBA00022827"/>
    </source>
</evidence>
<dbReference type="InterPro" id="IPR038220">
    <property type="entry name" value="PHOX_C_sf"/>
</dbReference>
<dbReference type="GO" id="GO:0071949">
    <property type="term" value="F:FAD binding"/>
    <property type="evidence" value="ECO:0007669"/>
    <property type="project" value="InterPro"/>
</dbReference>
<dbReference type="EMBL" id="JAPDRK010000022">
    <property type="protein sequence ID" value="KAJ9603386.1"/>
    <property type="molecule type" value="Genomic_DNA"/>
</dbReference>
<keyword evidence="5" id="KW-1133">Transmembrane helix</keyword>